<evidence type="ECO:0000313" key="1">
    <source>
        <dbReference type="EMBL" id="KXX73180.1"/>
    </source>
</evidence>
<name>A0A175VQ49_9PEZI</name>
<organism evidence="1 3">
    <name type="scientific">Madurella mycetomatis</name>
    <dbReference type="NCBI Taxonomy" id="100816"/>
    <lineage>
        <taxon>Eukaryota</taxon>
        <taxon>Fungi</taxon>
        <taxon>Dikarya</taxon>
        <taxon>Ascomycota</taxon>
        <taxon>Pezizomycotina</taxon>
        <taxon>Sordariomycetes</taxon>
        <taxon>Sordariomycetidae</taxon>
        <taxon>Sordariales</taxon>
        <taxon>Sordariales incertae sedis</taxon>
        <taxon>Madurella</taxon>
    </lineage>
</organism>
<comment type="caution">
    <text evidence="1">The sequence shown here is derived from an EMBL/GenBank/DDBJ whole genome shotgun (WGS) entry which is preliminary data.</text>
</comment>
<reference evidence="1 3" key="3">
    <citation type="submission" date="2016-01" db="EMBL/GenBank/DDBJ databases">
        <title>Madurella mycetomatis genome sequencing.</title>
        <authorList>
            <person name="Van De Sande W."/>
        </authorList>
    </citation>
    <scope>NUCLEOTIDE SEQUENCE [LARGE SCALE GENOMIC DNA]</scope>
    <source>
        <strain evidence="1">Mm55</strain>
        <strain evidence="3">mm55</strain>
    </source>
</reference>
<protein>
    <submittedName>
        <fullName evidence="1">Uncharacterized protein</fullName>
    </submittedName>
</protein>
<sequence length="390" mass="44352">MSSDSDSDSDSWTLPPELYHRDYTEVPKSTFKYGEELSDPSPWTRSMVKLEFRKNGAEKFGTAFYLDIPEAKYKNTSVNVILTAAHNLISENGMRTTQLKVFSEESNDGWLVRDEYVRICPEYEENPEEDGSPFDWGVIFEPKGKQRLKKGKGEHRFRYNLAFAVNPPSHREENVLFQFMKAHIKISGYKNKGKIERQGTDPGKGVRLNLDVLQQLFDWAGVARRSVSLKGYNTERFHDEGLYLRFPSPEAFGRVRLGAHELNTAFDILPAGRTAEGEATYVFRLLQPPGWPTEGAEYLWVLWDPARDRAVLSPTLHKYSVVVLYKIDPSKPQFSILPVGVPGGGEKQLIMGSEYIHREDLCYGPVESSEVSFGPWDGDPTSFFIFVQGT</sequence>
<reference evidence="3" key="1">
    <citation type="submission" date="2015-06" db="EMBL/GenBank/DDBJ databases">
        <authorList>
            <person name="van de Sande W.W.J."/>
        </authorList>
    </citation>
    <scope>NUCLEOTIDE SEQUENCE [LARGE SCALE GENOMIC DNA]</scope>
    <source>
        <strain evidence="3">mm55</strain>
    </source>
</reference>
<keyword evidence="3" id="KW-1185">Reference proteome</keyword>
<accession>A0A175VQ49</accession>
<dbReference type="VEuPathDB" id="FungiDB:MMYC01_210045"/>
<dbReference type="EMBL" id="LCTW02000520">
    <property type="protein sequence ID" value="KXX73180.1"/>
    <property type="molecule type" value="Genomic_DNA"/>
</dbReference>
<proteinExistence type="predicted"/>
<dbReference type="VEuPathDB" id="FungiDB:MMYC01_208834"/>
<gene>
    <name evidence="2" type="ORF">MMYC01_208834</name>
    <name evidence="1" type="ORF">MMYC01_210045</name>
</gene>
<evidence type="ECO:0000313" key="2">
    <source>
        <dbReference type="EMBL" id="KXX74216.1"/>
    </source>
</evidence>
<dbReference type="STRING" id="100816.A0A175VQ49"/>
<dbReference type="EMBL" id="LCTW02000374">
    <property type="protein sequence ID" value="KXX74216.1"/>
    <property type="molecule type" value="Genomic_DNA"/>
</dbReference>
<reference evidence="1" key="2">
    <citation type="submission" date="2015-06" db="EMBL/GenBank/DDBJ databases">
        <authorList>
            <person name="Hoefler B.C."/>
            <person name="Straight P.D."/>
        </authorList>
    </citation>
    <scope>NUCLEOTIDE SEQUENCE [LARGE SCALE GENOMIC DNA]</scope>
    <source>
        <strain evidence="1">Mm55</strain>
    </source>
</reference>
<evidence type="ECO:0000313" key="3">
    <source>
        <dbReference type="Proteomes" id="UP000078237"/>
    </source>
</evidence>
<dbReference type="OrthoDB" id="5367135at2759"/>
<dbReference type="Proteomes" id="UP000078237">
    <property type="component" value="Unassembled WGS sequence"/>
</dbReference>
<dbReference type="AlphaFoldDB" id="A0A175VQ49"/>